<keyword evidence="6" id="KW-0969">Cilium</keyword>
<dbReference type="KEGG" id="tav:G4V39_00100"/>
<sequence>MNNLYSLLNQLISLSQEIGELLNQDRYEELNPLMSQRAVLYEELRKREDLLGPEMLPFLKELRALEESVEQLAREKKKAIAQKLSQIPRKKEALKAYEGYRAL</sequence>
<dbReference type="InterPro" id="IPR008622">
    <property type="entry name" value="FliT"/>
</dbReference>
<dbReference type="AlphaFoldDB" id="A0A6G7PSW4"/>
<reference evidence="6 7" key="1">
    <citation type="submission" date="2020-02" db="EMBL/GenBank/DDBJ databases">
        <title>Genome analysis of Thermosulfuriphilus ammonigenes ST65T, an anaerobic thermophilic chemolithoautotrophic bacterium isolated from a deep-sea hydrothermal vent.</title>
        <authorList>
            <person name="Slobodkina G."/>
            <person name="Allioux M."/>
            <person name="Merkel A."/>
            <person name="Alain K."/>
            <person name="Jebbar M."/>
            <person name="Slobodkin A."/>
        </authorList>
    </citation>
    <scope>NUCLEOTIDE SEQUENCE [LARGE SCALE GENOMIC DNA]</scope>
    <source>
        <strain evidence="6 7">ST65</strain>
    </source>
</reference>
<comment type="subcellular location">
    <subcellularLocation>
        <location evidence="1">Cytoplasm</location>
        <location evidence="1">Cytosol</location>
    </subcellularLocation>
</comment>
<evidence type="ECO:0000256" key="2">
    <source>
        <dbReference type="ARBA" id="ARBA00022490"/>
    </source>
</evidence>
<evidence type="ECO:0000256" key="1">
    <source>
        <dbReference type="ARBA" id="ARBA00004514"/>
    </source>
</evidence>
<dbReference type="Pfam" id="PF05400">
    <property type="entry name" value="FliT"/>
    <property type="match status" value="1"/>
</dbReference>
<keyword evidence="6" id="KW-0966">Cell projection</keyword>
<name>A0A6G7PSW4_9BACT</name>
<evidence type="ECO:0000313" key="7">
    <source>
        <dbReference type="Proteomes" id="UP000502179"/>
    </source>
</evidence>
<keyword evidence="6" id="KW-0282">Flagellum</keyword>
<keyword evidence="3" id="KW-1005">Bacterial flagellum biogenesis</keyword>
<evidence type="ECO:0000313" key="6">
    <source>
        <dbReference type="EMBL" id="QIJ70764.1"/>
    </source>
</evidence>
<keyword evidence="4" id="KW-0143">Chaperone</keyword>
<keyword evidence="7" id="KW-1185">Reference proteome</keyword>
<dbReference type="GO" id="GO:0044781">
    <property type="term" value="P:bacterial-type flagellum organization"/>
    <property type="evidence" value="ECO:0007669"/>
    <property type="project" value="UniProtKB-KW"/>
</dbReference>
<evidence type="ECO:0000256" key="5">
    <source>
        <dbReference type="ARBA" id="ARBA00093797"/>
    </source>
</evidence>
<keyword evidence="2" id="KW-0963">Cytoplasm</keyword>
<gene>
    <name evidence="6" type="ORF">G4V39_00100</name>
</gene>
<dbReference type="EMBL" id="CP048877">
    <property type="protein sequence ID" value="QIJ70764.1"/>
    <property type="molecule type" value="Genomic_DNA"/>
</dbReference>
<organism evidence="6 7">
    <name type="scientific">Thermosulfuriphilus ammonigenes</name>
    <dbReference type="NCBI Taxonomy" id="1936021"/>
    <lineage>
        <taxon>Bacteria</taxon>
        <taxon>Pseudomonadati</taxon>
        <taxon>Thermodesulfobacteriota</taxon>
        <taxon>Thermodesulfobacteria</taxon>
        <taxon>Thermodesulfobacteriales</taxon>
        <taxon>Thermodesulfobacteriaceae</taxon>
        <taxon>Thermosulfuriphilus</taxon>
    </lineage>
</organism>
<evidence type="ECO:0000256" key="3">
    <source>
        <dbReference type="ARBA" id="ARBA00022795"/>
    </source>
</evidence>
<evidence type="ECO:0000256" key="4">
    <source>
        <dbReference type="ARBA" id="ARBA00023186"/>
    </source>
</evidence>
<protein>
    <recommendedName>
        <fullName evidence="5">Flagellar protein FliT</fullName>
    </recommendedName>
</protein>
<proteinExistence type="predicted"/>
<accession>A0A6G7PSW4</accession>
<dbReference type="Proteomes" id="UP000502179">
    <property type="component" value="Chromosome"/>
</dbReference>
<dbReference type="RefSeq" id="WP_166030987.1">
    <property type="nucleotide sequence ID" value="NZ_CP048877.1"/>
</dbReference>